<accession>A0A514D4F7</accession>
<gene>
    <name evidence="2" type="ORF">H4Bulk46313_000004</name>
</gene>
<reference evidence="2" key="1">
    <citation type="submission" date="2019-05" db="EMBL/GenBank/DDBJ databases">
        <title>Metatranscriptomic reconstruction reveals RNA viruses with the potential to shape carbon cycling in soil.</title>
        <authorList>
            <person name="Starr E.P."/>
            <person name="Nuccio E."/>
            <person name="Pett-Ridge J."/>
            <person name="Banfield J.F."/>
            <person name="Firestone M.K."/>
        </authorList>
    </citation>
    <scope>NUCLEOTIDE SEQUENCE</scope>
    <source>
        <strain evidence="2">H4_Bulk_46_scaffold_313</strain>
    </source>
</reference>
<evidence type="ECO:0000313" key="2">
    <source>
        <dbReference type="EMBL" id="QDH88479.1"/>
    </source>
</evidence>
<feature type="region of interest" description="Disordered" evidence="1">
    <location>
        <begin position="1"/>
        <end position="21"/>
    </location>
</feature>
<organism evidence="2">
    <name type="scientific">Leviviridae sp</name>
    <dbReference type="NCBI Taxonomy" id="2027243"/>
    <lineage>
        <taxon>Viruses</taxon>
        <taxon>Riboviria</taxon>
        <taxon>Orthornavirae</taxon>
        <taxon>Lenarviricota</taxon>
        <taxon>Leviviricetes</taxon>
        <taxon>Norzivirales</taxon>
        <taxon>Fiersviridae</taxon>
    </lineage>
</organism>
<dbReference type="EMBL" id="MN034119">
    <property type="protein sequence ID" value="QDH88479.1"/>
    <property type="molecule type" value="Genomic_RNA"/>
</dbReference>
<name>A0A514D4F7_9VIRU</name>
<sequence>MRQRSRNLHSSPITLSKGKLRLNSTPPTMTWNQVGSATVSVARDEDNRSQYMCDELQNGVRHYNTCYSAKVINDYGIYLPDSSQGNELVYFSRVPGSILDGYTNVSPGSVAWRDIECSNVIAAVKPHLIRRTTPTAEELSSRLEEILPLFGDPRLPAHLPIRRDPFDTDFSIWYVLVDLLDLKKSVKSIAKSLFSVRNSIPKKMTARDLHDGHLGLRFGIIPTIRDIQDLLKTISQWKKKYDDIGGFSSKRFVAHDRVDKLHQRINLFDLDDWEQNVSFTLPIFENGSPLTCKVKKTTTSSWHAQALYGFSCPEFQGWVSRLAQITDSFGVLDPAAAWDVIPFSFIIDWFFSVSSWLHKNRPRLFPATAIVYDYLETIKLDHRVSYELTAAYTELASPYYSVRTDIIGTETYSTYHRLRFWPPDGHVVLAPGGVGSNSSSFVALSNRVAIASSLVAQRLPR</sequence>
<evidence type="ECO:0000256" key="1">
    <source>
        <dbReference type="SAM" id="MobiDB-lite"/>
    </source>
</evidence>
<proteinExistence type="predicted"/>
<protein>
    <submittedName>
        <fullName evidence="2">Uncharacterized protein</fullName>
    </submittedName>
</protein>